<dbReference type="Gene3D" id="2.60.40.10">
    <property type="entry name" value="Immunoglobulins"/>
    <property type="match status" value="1"/>
</dbReference>
<reference evidence="3" key="1">
    <citation type="journal article" date="2015" name="Nature">
        <title>Complex archaea that bridge the gap between prokaryotes and eukaryotes.</title>
        <authorList>
            <person name="Spang A."/>
            <person name="Saw J.H."/>
            <person name="Jorgensen S.L."/>
            <person name="Zaremba-Niedzwiedzka K."/>
            <person name="Martijn J."/>
            <person name="Lind A.E."/>
            <person name="van Eijk R."/>
            <person name="Schleper C."/>
            <person name="Guy L."/>
            <person name="Ettema T.J."/>
        </authorList>
    </citation>
    <scope>NUCLEOTIDE SEQUENCE</scope>
</reference>
<evidence type="ECO:0000256" key="1">
    <source>
        <dbReference type="ARBA" id="ARBA00007401"/>
    </source>
</evidence>
<accession>A0A0F9DQP9</accession>
<proteinExistence type="inferred from homology"/>
<comment type="similarity">
    <text evidence="1">Belongs to the glycosyl hydrolase 2 family.</text>
</comment>
<name>A0A0F9DQP9_9ZZZZ</name>
<feature type="non-terminal residue" evidence="3">
    <location>
        <position position="640"/>
    </location>
</feature>
<dbReference type="GO" id="GO:0005975">
    <property type="term" value="P:carbohydrate metabolic process"/>
    <property type="evidence" value="ECO:0007669"/>
    <property type="project" value="InterPro"/>
</dbReference>
<dbReference type="GO" id="GO:0004553">
    <property type="term" value="F:hydrolase activity, hydrolyzing O-glycosyl compounds"/>
    <property type="evidence" value="ECO:0007669"/>
    <property type="project" value="InterPro"/>
</dbReference>
<dbReference type="Pfam" id="PF02836">
    <property type="entry name" value="Glyco_hydro_2_C"/>
    <property type="match status" value="1"/>
</dbReference>
<dbReference type="Gene3D" id="2.60.120.260">
    <property type="entry name" value="Galactose-binding domain-like"/>
    <property type="match status" value="1"/>
</dbReference>
<protein>
    <recommendedName>
        <fullName evidence="2">Glycoside hydrolase family 2 catalytic domain-containing protein</fullName>
    </recommendedName>
</protein>
<feature type="domain" description="Glycoside hydrolase family 2 catalytic" evidence="2">
    <location>
        <begin position="291"/>
        <end position="401"/>
    </location>
</feature>
<organism evidence="3">
    <name type="scientific">marine sediment metagenome</name>
    <dbReference type="NCBI Taxonomy" id="412755"/>
    <lineage>
        <taxon>unclassified sequences</taxon>
        <taxon>metagenomes</taxon>
        <taxon>ecological metagenomes</taxon>
    </lineage>
</organism>
<dbReference type="PANTHER" id="PTHR42732:SF1">
    <property type="entry name" value="BETA-MANNOSIDASE"/>
    <property type="match status" value="1"/>
</dbReference>
<comment type="caution">
    <text evidence="3">The sequence shown here is derived from an EMBL/GenBank/DDBJ whole genome shotgun (WGS) entry which is preliminary data.</text>
</comment>
<sequence length="640" mass="71821">VYQREIRIPEDAAGQAVLLQCGAINFGAEIYLDGKKAGEHHGPMMPFEVDLTPLVRPGKTHTLRIKAFHKRHYIVKGDRLGLLIPSAFDYGNPNYSKFAYGISRYIRLAIVPAVRLADVFVKTSVPESSLTAELTLENRTEQERTVKLSGSFRPWNQGASWDYPAVPETTVTLPPNSRKTFHLGPIPWLLGPESYWWPNIPFREEYQAQLHFLDVTITEADKTWQTKSSRFGFCTHAEGPYYYTVNGVRVTGFSDATTESQMGFDAYMSPAFAPPTKPGTGCPETWRRYLRIGINTNRICQSTPTEYMMAAADEVGFMLIPETAIRGASGLDGAKEGWHDIYTPQAVQELVGTCRNHPSTIRYSLLNEIQWHNAGFTDEWRSLIDAALEVDDTRPLVYEVWDKKIGINSIGKGFSEPPVRTEALNLGEKSSYQRINGIKRGHAYLTHHYPKAIPRPCDTIFPIGEVAWGGPGGGLSAFAGCAVDMRINDICYFSGWSWMNYWPNFLEGLSYKSHAWKSSTSNKDRRDGIDGWGSPVINFTQKRLHPYLVADLQLETLNPKYSARWPEKTDRYDTGEIITREIEVFNGGLFGDRMSLRWSARWDSPDGPVAARGDTIGPFAVKPGFHTTQTISFPAPAPGK</sequence>
<dbReference type="PANTHER" id="PTHR42732">
    <property type="entry name" value="BETA-GALACTOSIDASE"/>
    <property type="match status" value="1"/>
</dbReference>
<dbReference type="InterPro" id="IPR017853">
    <property type="entry name" value="GH"/>
</dbReference>
<dbReference type="EMBL" id="LAZR01027936">
    <property type="protein sequence ID" value="KKL64138.1"/>
    <property type="molecule type" value="Genomic_DNA"/>
</dbReference>
<evidence type="ECO:0000313" key="3">
    <source>
        <dbReference type="EMBL" id="KKL64138.1"/>
    </source>
</evidence>
<dbReference type="Gene3D" id="3.20.20.80">
    <property type="entry name" value="Glycosidases"/>
    <property type="match status" value="1"/>
</dbReference>
<dbReference type="InterPro" id="IPR013783">
    <property type="entry name" value="Ig-like_fold"/>
</dbReference>
<dbReference type="InterPro" id="IPR051913">
    <property type="entry name" value="GH2_Domain-Containing"/>
</dbReference>
<feature type="non-terminal residue" evidence="3">
    <location>
        <position position="1"/>
    </location>
</feature>
<dbReference type="InterPro" id="IPR008979">
    <property type="entry name" value="Galactose-bd-like_sf"/>
</dbReference>
<dbReference type="AlphaFoldDB" id="A0A0F9DQP9"/>
<gene>
    <name evidence="3" type="ORF">LCGC14_2168040</name>
</gene>
<dbReference type="SUPFAM" id="SSF51445">
    <property type="entry name" value="(Trans)glycosidases"/>
    <property type="match status" value="1"/>
</dbReference>
<dbReference type="InterPro" id="IPR006103">
    <property type="entry name" value="Glyco_hydro_2_cat"/>
</dbReference>
<dbReference type="SUPFAM" id="SSF49785">
    <property type="entry name" value="Galactose-binding domain-like"/>
    <property type="match status" value="1"/>
</dbReference>
<evidence type="ECO:0000259" key="2">
    <source>
        <dbReference type="Pfam" id="PF02836"/>
    </source>
</evidence>